<dbReference type="RefSeq" id="WP_066756248.1">
    <property type="nucleotide sequence ID" value="NZ_CP015199.1"/>
</dbReference>
<name>A0A172XY08_9FLAO</name>
<reference evidence="1 2" key="1">
    <citation type="submission" date="2016-04" db="EMBL/GenBank/DDBJ databases">
        <title>Complete Genome Sequence of Chryseobacterium sp. IHBB 10212.</title>
        <authorList>
            <person name="Pal M."/>
            <person name="Swarnkar M.K."/>
            <person name="Kaushal K."/>
            <person name="Chhibber S."/>
            <person name="Singh A.K."/>
            <person name="Gulati A."/>
        </authorList>
    </citation>
    <scope>NUCLEOTIDE SEQUENCE [LARGE SCALE GENOMIC DNA]</scope>
    <source>
        <strain evidence="1 2">IHBB 10212</strain>
    </source>
</reference>
<dbReference type="Proteomes" id="UP000077824">
    <property type="component" value="Chromosome"/>
</dbReference>
<sequence length="687" mass="76805">MPIRTKNVNIPYITCPPGVGGGSLCASHDNYVDVPIRDWSANPAQVVAPTWTVGTTNPLPISVQIKFPELEFIYTDPNFRYKIKKTVTGVDFLNITSPKLVGNTFNQFNLTQEIITLNFQNMENLSAGVHTINFEIEAYGVAAGGAETFRESSAIQNVIIPVSITVLSGNGFNTDKNTYQLLFNKADNSLSGDSKIIVYSSEAVTFNTSDSFIELIQTAGSSERILTFQNNAQIQGKTVGTYSGTVTITKGTQSKTVTVNLQVINDATQFYLSPTNFTISLQKNLLESKIMLVSLSNPNNLAVVVDFFPSFIESVTIVGSQVTIVTKNSNDLVLGNYSGEVILKAGSVTKKVIINLTVLQAVINDFKGSAYYFANDENKVIVNKTNSVASYVKMTLEMYFKGYGREYQENQEYTFPFFLGSAEIDPGKEVQDFFIKAKDIVTSLNPVYEYDLAVVTMTFQEMSSTDAVLSTFSLDNVLFAPGKKPKCYPFFTDYPIRSTYSGSIIKLSLDKLSEKPDLNLLYTQYNLPKTVFDAKFEVHQFTFLRNEFKQALETKIVANSTFQFIPLTEEEEIVHIEWENQNLVFDWFTAASKTKKTADIENITGETNENKEEKFDSTVSKPLTVNSGWILEEEIDLITDLLMSRLCFIYIKGERFKAFPIGKKNELADSDNNKFSMDLEFKIIIAK</sequence>
<organism evidence="1 2">
    <name type="scientific">Chryseobacterium glaciei</name>
    <dbReference type="NCBI Taxonomy" id="1685010"/>
    <lineage>
        <taxon>Bacteria</taxon>
        <taxon>Pseudomonadati</taxon>
        <taxon>Bacteroidota</taxon>
        <taxon>Flavobacteriia</taxon>
        <taxon>Flavobacteriales</taxon>
        <taxon>Weeksellaceae</taxon>
        <taxon>Chryseobacterium group</taxon>
        <taxon>Chryseobacterium</taxon>
    </lineage>
</organism>
<keyword evidence="2" id="KW-1185">Reference proteome</keyword>
<dbReference type="EMBL" id="CP015199">
    <property type="protein sequence ID" value="ANF51770.1"/>
    <property type="molecule type" value="Genomic_DNA"/>
</dbReference>
<proteinExistence type="predicted"/>
<protein>
    <submittedName>
        <fullName evidence="1">Uncharacterized protein</fullName>
    </submittedName>
</protein>
<dbReference type="STRING" id="1685010.A0O34_15200"/>
<dbReference type="OrthoDB" id="1264383at2"/>
<dbReference type="AlphaFoldDB" id="A0A172XY08"/>
<accession>A0A172XY08</accession>
<evidence type="ECO:0000313" key="2">
    <source>
        <dbReference type="Proteomes" id="UP000077824"/>
    </source>
</evidence>
<dbReference type="KEGG" id="chh:A0O34_15200"/>
<evidence type="ECO:0000313" key="1">
    <source>
        <dbReference type="EMBL" id="ANF51770.1"/>
    </source>
</evidence>
<gene>
    <name evidence="1" type="ORF">A0O34_15200</name>
</gene>